<comment type="caution">
    <text evidence="2">The sequence shown here is derived from an EMBL/GenBank/DDBJ whole genome shotgun (WGS) entry which is preliminary data.</text>
</comment>
<dbReference type="PANTHER" id="PTHR38595:SF1">
    <property type="entry name" value="TYPE VI SECRETION SYSTEM COMPONENT TSSE1"/>
    <property type="match status" value="1"/>
</dbReference>
<protein>
    <submittedName>
        <fullName evidence="2">Lysozyme-like protein</fullName>
    </submittedName>
</protein>
<dbReference type="SUPFAM" id="SSF160719">
    <property type="entry name" value="gpW/gp25-like"/>
    <property type="match status" value="1"/>
</dbReference>
<accession>A0A5C5V458</accession>
<name>A0A5C5V458_9BACT</name>
<dbReference type="Pfam" id="PF04965">
    <property type="entry name" value="GPW_gp25"/>
    <property type="match status" value="1"/>
</dbReference>
<dbReference type="NCBIfam" id="TIGR03357">
    <property type="entry name" value="VI_zyme"/>
    <property type="match status" value="1"/>
</dbReference>
<dbReference type="EMBL" id="SJPF01000003">
    <property type="protein sequence ID" value="TWT32840.1"/>
    <property type="molecule type" value="Genomic_DNA"/>
</dbReference>
<evidence type="ECO:0000313" key="3">
    <source>
        <dbReference type="Proteomes" id="UP000318878"/>
    </source>
</evidence>
<dbReference type="InterPro" id="IPR053176">
    <property type="entry name" value="T6SS_TssE1-like"/>
</dbReference>
<sequence>MPRPNLTPDLTPSIYDRLVDACFEMEPDSRSMSTRGFVLGICRDLEDLLNTSASRPADEVDAAAVRDSVYCYGVPELTLHDGATRADMLALAADIENAIRKFEPRLDTVHVKLDVTQRNMWNRISFVIEATSQALPNARISVEAALNPTNRRIEVTPNEAS</sequence>
<evidence type="ECO:0000259" key="1">
    <source>
        <dbReference type="Pfam" id="PF04965"/>
    </source>
</evidence>
<dbReference type="RefSeq" id="WP_146432162.1">
    <property type="nucleotide sequence ID" value="NZ_SJPF01000003.1"/>
</dbReference>
<organism evidence="2 3">
    <name type="scientific">Blastopirellula retiformator</name>
    <dbReference type="NCBI Taxonomy" id="2527970"/>
    <lineage>
        <taxon>Bacteria</taxon>
        <taxon>Pseudomonadati</taxon>
        <taxon>Planctomycetota</taxon>
        <taxon>Planctomycetia</taxon>
        <taxon>Pirellulales</taxon>
        <taxon>Pirellulaceae</taxon>
        <taxon>Blastopirellula</taxon>
    </lineage>
</organism>
<feature type="domain" description="IraD/Gp25-like" evidence="1">
    <location>
        <begin position="41"/>
        <end position="134"/>
    </location>
</feature>
<gene>
    <name evidence="2" type="ORF">Enr8_26460</name>
</gene>
<dbReference type="PANTHER" id="PTHR38595">
    <property type="entry name" value="CYTOPLASMIC PROTEIN-RELATED"/>
    <property type="match status" value="1"/>
</dbReference>
<proteinExistence type="predicted"/>
<keyword evidence="3" id="KW-1185">Reference proteome</keyword>
<evidence type="ECO:0000313" key="2">
    <source>
        <dbReference type="EMBL" id="TWT32840.1"/>
    </source>
</evidence>
<dbReference type="AlphaFoldDB" id="A0A5C5V458"/>
<dbReference type="Proteomes" id="UP000318878">
    <property type="component" value="Unassembled WGS sequence"/>
</dbReference>
<reference evidence="2 3" key="1">
    <citation type="submission" date="2019-02" db="EMBL/GenBank/DDBJ databases">
        <title>Deep-cultivation of Planctomycetes and their phenomic and genomic characterization uncovers novel biology.</title>
        <authorList>
            <person name="Wiegand S."/>
            <person name="Jogler M."/>
            <person name="Boedeker C."/>
            <person name="Pinto D."/>
            <person name="Vollmers J."/>
            <person name="Rivas-Marin E."/>
            <person name="Kohn T."/>
            <person name="Peeters S.H."/>
            <person name="Heuer A."/>
            <person name="Rast P."/>
            <person name="Oberbeckmann S."/>
            <person name="Bunk B."/>
            <person name="Jeske O."/>
            <person name="Meyerdierks A."/>
            <person name="Storesund J.E."/>
            <person name="Kallscheuer N."/>
            <person name="Luecker S."/>
            <person name="Lage O.M."/>
            <person name="Pohl T."/>
            <person name="Merkel B.J."/>
            <person name="Hornburger P."/>
            <person name="Mueller R.-W."/>
            <person name="Bruemmer F."/>
            <person name="Labrenz M."/>
            <person name="Spormann A.M."/>
            <person name="Op Den Camp H."/>
            <person name="Overmann J."/>
            <person name="Amann R."/>
            <person name="Jetten M.S.M."/>
            <person name="Mascher T."/>
            <person name="Medema M.H."/>
            <person name="Devos D.P."/>
            <person name="Kaster A.-K."/>
            <person name="Ovreas L."/>
            <person name="Rohde M."/>
            <person name="Galperin M.Y."/>
            <person name="Jogler C."/>
        </authorList>
    </citation>
    <scope>NUCLEOTIDE SEQUENCE [LARGE SCALE GENOMIC DNA]</scope>
    <source>
        <strain evidence="2 3">Enr8</strain>
    </source>
</reference>
<dbReference type="OrthoDB" id="271327at2"/>
<dbReference type="InterPro" id="IPR017737">
    <property type="entry name" value="TssE1-like"/>
</dbReference>
<dbReference type="InterPro" id="IPR007048">
    <property type="entry name" value="IraD/Gp25-like"/>
</dbReference>